<dbReference type="Proteomes" id="UP000033673">
    <property type="component" value="Unassembled WGS sequence"/>
</dbReference>
<dbReference type="Gene3D" id="3.30.70.120">
    <property type="match status" value="1"/>
</dbReference>
<dbReference type="OrthoDB" id="37622at2"/>
<dbReference type="PATRIC" id="fig|579748.3.peg.1292"/>
<dbReference type="InterPro" id="IPR011322">
    <property type="entry name" value="N-reg_PII-like_a/b"/>
</dbReference>
<gene>
    <name evidence="2" type="ORF">TW81_06300</name>
</gene>
<dbReference type="InterPro" id="IPR015867">
    <property type="entry name" value="N-reg_PII/ATP_PRibTrfase_C"/>
</dbReference>
<dbReference type="EMBL" id="JXXV01000012">
    <property type="protein sequence ID" value="KJY83935.1"/>
    <property type="molecule type" value="Genomic_DNA"/>
</dbReference>
<reference evidence="2 3" key="1">
    <citation type="journal article" date="2015" name="BMC Genomics">
        <title>Genome mining reveals unlocked bioactive potential of marine Gram-negative bacteria.</title>
        <authorList>
            <person name="Machado H."/>
            <person name="Sonnenschein E.C."/>
            <person name="Melchiorsen J."/>
            <person name="Gram L."/>
        </authorList>
    </citation>
    <scope>NUCLEOTIDE SEQUENCE [LARGE SCALE GENOMIC DNA]</scope>
    <source>
        <strain evidence="2 3">S2757</strain>
    </source>
</reference>
<keyword evidence="3" id="KW-1185">Reference proteome</keyword>
<evidence type="ECO:0000313" key="2">
    <source>
        <dbReference type="EMBL" id="KJY83935.1"/>
    </source>
</evidence>
<dbReference type="AlphaFoldDB" id="A0A0F4NL92"/>
<dbReference type="PANTHER" id="PTHR23419">
    <property type="entry name" value="DIVALENT CATION TOLERANCE CUTA-RELATED"/>
    <property type="match status" value="1"/>
</dbReference>
<evidence type="ECO:0000313" key="3">
    <source>
        <dbReference type="Proteomes" id="UP000033673"/>
    </source>
</evidence>
<name>A0A0F4NL92_9VIBR</name>
<evidence type="ECO:0000256" key="1">
    <source>
        <dbReference type="ARBA" id="ARBA00010169"/>
    </source>
</evidence>
<protein>
    <submittedName>
        <fullName evidence="2">Cytochrome C biogenesis protein</fullName>
    </submittedName>
</protein>
<comment type="caution">
    <text evidence="2">The sequence shown here is derived from an EMBL/GenBank/DDBJ whole genome shotgun (WGS) entry which is preliminary data.</text>
</comment>
<comment type="similarity">
    <text evidence="1">Belongs to the CutA family.</text>
</comment>
<dbReference type="InterPro" id="IPR004323">
    <property type="entry name" value="Ion_tolerance_CutA"/>
</dbReference>
<dbReference type="GO" id="GO:0005507">
    <property type="term" value="F:copper ion binding"/>
    <property type="evidence" value="ECO:0007669"/>
    <property type="project" value="TreeGrafter"/>
</dbReference>
<proteinExistence type="inferred from homology"/>
<organism evidence="2 3">
    <name type="scientific">Vibrio galatheae</name>
    <dbReference type="NCBI Taxonomy" id="579748"/>
    <lineage>
        <taxon>Bacteria</taxon>
        <taxon>Pseudomonadati</taxon>
        <taxon>Pseudomonadota</taxon>
        <taxon>Gammaproteobacteria</taxon>
        <taxon>Vibrionales</taxon>
        <taxon>Vibrionaceae</taxon>
        <taxon>Vibrio</taxon>
    </lineage>
</organism>
<dbReference type="PANTHER" id="PTHR23419:SF8">
    <property type="entry name" value="FI09726P"/>
    <property type="match status" value="1"/>
</dbReference>
<dbReference type="RefSeq" id="WP_045954857.1">
    <property type="nucleotide sequence ID" value="NZ_JXXV01000012.1"/>
</dbReference>
<dbReference type="STRING" id="579748.TW81_06300"/>
<dbReference type="Pfam" id="PF03091">
    <property type="entry name" value="CutA1"/>
    <property type="match status" value="1"/>
</dbReference>
<sequence>MSEQFCMVLSTTNSRENAKQIIDSVLGQQLAACIQTMPIESHYVWQNEICADQEILMIMKTTNACYTELEQTIKAHHDYDVPQIIQVPFAEGFNPYLSWIEENTRR</sequence>
<accession>A0A0F4NL92</accession>
<dbReference type="SUPFAM" id="SSF54913">
    <property type="entry name" value="GlnB-like"/>
    <property type="match status" value="1"/>
</dbReference>
<dbReference type="GO" id="GO:0010038">
    <property type="term" value="P:response to metal ion"/>
    <property type="evidence" value="ECO:0007669"/>
    <property type="project" value="InterPro"/>
</dbReference>